<evidence type="ECO:0000259" key="1">
    <source>
        <dbReference type="Pfam" id="PF00149"/>
    </source>
</evidence>
<evidence type="ECO:0000313" key="2">
    <source>
        <dbReference type="EMBL" id="MEX1664513.1"/>
    </source>
</evidence>
<proteinExistence type="predicted"/>
<dbReference type="SUPFAM" id="SSF49899">
    <property type="entry name" value="Concanavalin A-like lectins/glucanases"/>
    <property type="match status" value="1"/>
</dbReference>
<dbReference type="PANTHER" id="PTHR11575:SF24">
    <property type="entry name" value="5'-NUCLEOTIDASE"/>
    <property type="match status" value="1"/>
</dbReference>
<dbReference type="PRINTS" id="PR01607">
    <property type="entry name" value="APYRASEFAMLY"/>
</dbReference>
<dbReference type="Pfam" id="PF00149">
    <property type="entry name" value="Metallophos"/>
    <property type="match status" value="1"/>
</dbReference>
<reference evidence="2 3" key="1">
    <citation type="journal article" date="2011" name="Int. J. Syst. Evol. Microbiol.">
        <title>Zhongshania antarctica gen. nov., sp. nov. and Zhongshania guokunii sp. nov., gammaproteobacteria respectively isolated from coastal attached (fast) ice and surface seawater of the Antarctic.</title>
        <authorList>
            <person name="Li H.J."/>
            <person name="Zhang X.Y."/>
            <person name="Chen C.X."/>
            <person name="Zhang Y.J."/>
            <person name="Gao Z.M."/>
            <person name="Yu Y."/>
            <person name="Chen X.L."/>
            <person name="Chen B."/>
            <person name="Zhang Y.Z."/>
        </authorList>
    </citation>
    <scope>NUCLEOTIDE SEQUENCE [LARGE SCALE GENOMIC DNA]</scope>
    <source>
        <strain evidence="2 3">R06B22</strain>
    </source>
</reference>
<feature type="domain" description="Calcineurin-like phosphoesterase" evidence="1">
    <location>
        <begin position="178"/>
        <end position="387"/>
    </location>
</feature>
<dbReference type="PROSITE" id="PS51257">
    <property type="entry name" value="PROKAR_LIPOPROTEIN"/>
    <property type="match status" value="1"/>
</dbReference>
<comment type="caution">
    <text evidence="2">The sequence shown here is derived from an EMBL/GenBank/DDBJ whole genome shotgun (WGS) entry which is preliminary data.</text>
</comment>
<name>A0ABV3TU62_9GAMM</name>
<dbReference type="SUPFAM" id="SSF56300">
    <property type="entry name" value="Metallo-dependent phosphatases"/>
    <property type="match status" value="1"/>
</dbReference>
<dbReference type="Gene3D" id="2.60.220.30">
    <property type="match status" value="1"/>
</dbReference>
<evidence type="ECO:0000313" key="3">
    <source>
        <dbReference type="Proteomes" id="UP001557484"/>
    </source>
</evidence>
<protein>
    <submittedName>
        <fullName evidence="2">Metallophosphoesterase</fullName>
    </submittedName>
</protein>
<dbReference type="Gene3D" id="2.60.120.200">
    <property type="match status" value="1"/>
</dbReference>
<dbReference type="PANTHER" id="PTHR11575">
    <property type="entry name" value="5'-NUCLEOTIDASE-RELATED"/>
    <property type="match status" value="1"/>
</dbReference>
<dbReference type="RefSeq" id="WP_368374634.1">
    <property type="nucleotide sequence ID" value="NZ_JBFRYB010000001.1"/>
</dbReference>
<organism evidence="2 3">
    <name type="scientific">Zhongshania arctica</name>
    <dbReference type="NCBI Taxonomy" id="3238302"/>
    <lineage>
        <taxon>Bacteria</taxon>
        <taxon>Pseudomonadati</taxon>
        <taxon>Pseudomonadota</taxon>
        <taxon>Gammaproteobacteria</taxon>
        <taxon>Cellvibrionales</taxon>
        <taxon>Spongiibacteraceae</taxon>
        <taxon>Zhongshania</taxon>
    </lineage>
</organism>
<accession>A0ABV3TU62</accession>
<dbReference type="Gene3D" id="3.60.21.10">
    <property type="match status" value="1"/>
</dbReference>
<dbReference type="InterPro" id="IPR004843">
    <property type="entry name" value="Calcineurin-like_PHP"/>
</dbReference>
<dbReference type="InterPro" id="IPR013320">
    <property type="entry name" value="ConA-like_dom_sf"/>
</dbReference>
<sequence>MKIILFVLLTVLLGLAGCGHSSSGGLPDDPLAGGEFISAVTGLEVSFAEQSGRLSVPSDAVSEDTPYSISVSESTGFPNADKLASLVFEFSPSDLRFSKLATITLPISGAIAASDSFYIAKLVGQQWQANASSSRVGRAVSASISEFGQYAVLRRESRVADKTIGPECVANKVEQSVRFIHVADLHSRFGYREQLYSRLKAAHLQAAGEEPYTVFTNGGDDFEKGTVAELLSSGSATIAATRAMGFDVRVVGNHDYAWGPEQLLEYSQDDSAVVLASNTWYTGSSGEFAAVEFATLNVGCITIGVFGMTSVPWNELDEPIEAAPIPDFIADFSMNWSWQAVAQSIVDQYRGDVDYMVMLSHMGRGPDEDLAAKVSGVDLVLGGHTHGGENFETLDNGTLVIQPEFYGKGYTDLKLVFRLSDKVVTDVDYKTYATADVLSVDANTAATIDEIMGLYAPDAETEIAVSENYPDQLGIARIAAEAAMHVHGVNAALLDPAQVTALWLPGSLSQEDFINSYQVERQPSNTPGFNAMYGVAVSGVQLEGMAVEQPAWFAKLPSPLLAGKTYTVVLQKGPALNLPLFFPQTFNEQSNVSAALLSESWFALDQYARYRTSQCLHLDTDKALIACIPKTQTTVWQFDDSTQPFAADFGPAQLSFYDPGASGGSAAVTRFLSTTDVGVGDLPDGASGVLAFGDYRPDEGLVLRHNGAANGAFAELGLVSDYTVVMDLYWPQASDNRWRALLQTSLNNSDDADIFVERAIAGGVGVATSDSGYFGSLPADSWHRLALVFYAAPSGEGAGGTFKVFIDGELVGQKTDGDIGQRWALDEFAILFSDNSFETEPGYLNALLFSGRALSDGEVAALAGPSRQMVFSPDVRTLNQSVLRHSMSSPDAATLHAH</sequence>
<gene>
    <name evidence="2" type="ORF">AB4875_03375</name>
</gene>
<dbReference type="InterPro" id="IPR029052">
    <property type="entry name" value="Metallo-depent_PP-like"/>
</dbReference>
<dbReference type="Proteomes" id="UP001557484">
    <property type="component" value="Unassembled WGS sequence"/>
</dbReference>
<dbReference type="InterPro" id="IPR006179">
    <property type="entry name" value="5_nucleotidase/apyrase"/>
</dbReference>
<keyword evidence="3" id="KW-1185">Reference proteome</keyword>
<dbReference type="EMBL" id="JBFRYB010000001">
    <property type="protein sequence ID" value="MEX1664513.1"/>
    <property type="molecule type" value="Genomic_DNA"/>
</dbReference>